<dbReference type="PROSITE" id="PS51096">
    <property type="entry name" value="PTS_EIIA_TYPE_4"/>
    <property type="match status" value="1"/>
</dbReference>
<dbReference type="InterPro" id="IPR025662">
    <property type="entry name" value="Sigma_54_int_dom_ATP-bd_1"/>
</dbReference>
<dbReference type="Gene3D" id="3.40.50.300">
    <property type="entry name" value="P-loop containing nucleotide triphosphate hydrolases"/>
    <property type="match status" value="1"/>
</dbReference>
<evidence type="ECO:0000313" key="9">
    <source>
        <dbReference type="Proteomes" id="UP000051749"/>
    </source>
</evidence>
<dbReference type="Gene3D" id="3.40.50.510">
    <property type="entry name" value="Phosphotransferase system, mannose-type IIA component"/>
    <property type="match status" value="1"/>
</dbReference>
<dbReference type="SUPFAM" id="SSF52540">
    <property type="entry name" value="P-loop containing nucleoside triphosphate hydrolases"/>
    <property type="match status" value="1"/>
</dbReference>
<evidence type="ECO:0000313" key="8">
    <source>
        <dbReference type="EMBL" id="SER03248.1"/>
    </source>
</evidence>
<comment type="caution">
    <text evidence="7">The sequence shown here is derived from an EMBL/GenBank/DDBJ whole genome shotgun (WGS) entry which is preliminary data.</text>
</comment>
<evidence type="ECO:0000313" key="10">
    <source>
        <dbReference type="Proteomes" id="UP000182818"/>
    </source>
</evidence>
<dbReference type="EMBL" id="FOGK01000001">
    <property type="protein sequence ID" value="SER03248.1"/>
    <property type="molecule type" value="Genomic_DNA"/>
</dbReference>
<dbReference type="PANTHER" id="PTHR32071">
    <property type="entry name" value="TRANSCRIPTIONAL REGULATORY PROTEIN"/>
    <property type="match status" value="1"/>
</dbReference>
<keyword evidence="1" id="KW-0808">Transferase</keyword>
<dbReference type="InterPro" id="IPR036634">
    <property type="entry name" value="PRD_sf"/>
</dbReference>
<dbReference type="PROSITE" id="PS50045">
    <property type="entry name" value="SIGMA54_INTERACT_4"/>
    <property type="match status" value="1"/>
</dbReference>
<evidence type="ECO:0000259" key="6">
    <source>
        <dbReference type="PROSITE" id="PS51372"/>
    </source>
</evidence>
<evidence type="ECO:0000256" key="1">
    <source>
        <dbReference type="ARBA" id="ARBA00022679"/>
    </source>
</evidence>
<dbReference type="PATRIC" id="fig|319653.3.peg.64"/>
<reference evidence="8 10" key="2">
    <citation type="submission" date="2016-10" db="EMBL/GenBank/DDBJ databases">
        <authorList>
            <person name="Varghese N."/>
            <person name="Submissions S."/>
        </authorList>
    </citation>
    <scope>NUCLEOTIDE SEQUENCE [LARGE SCALE GENOMIC DNA]</scope>
    <source>
        <strain evidence="8 10">CGMCC 1.3889</strain>
    </source>
</reference>
<dbReference type="GO" id="GO:0009401">
    <property type="term" value="P:phosphoenolpyruvate-dependent sugar phosphotransferase system"/>
    <property type="evidence" value="ECO:0007669"/>
    <property type="project" value="InterPro"/>
</dbReference>
<gene>
    <name evidence="7" type="ORF">IV87_GL000064</name>
    <name evidence="8" type="ORF">SAMN04487973_101103</name>
</gene>
<dbReference type="GO" id="GO:0006355">
    <property type="term" value="P:regulation of DNA-templated transcription"/>
    <property type="evidence" value="ECO:0007669"/>
    <property type="project" value="InterPro"/>
</dbReference>
<dbReference type="OrthoDB" id="9771372at2"/>
<dbReference type="PROSITE" id="PS00675">
    <property type="entry name" value="SIGMA54_INTERACT_1"/>
    <property type="match status" value="1"/>
</dbReference>
<name>A0A0R2K2H0_9LACO</name>
<dbReference type="PANTHER" id="PTHR32071:SF38">
    <property type="entry name" value="PSP OPERON TRANSCRIPTIONAL ACTIVATOR"/>
    <property type="match status" value="1"/>
</dbReference>
<dbReference type="InterPro" id="IPR003593">
    <property type="entry name" value="AAA+_ATPase"/>
</dbReference>
<dbReference type="SUPFAM" id="SSF53062">
    <property type="entry name" value="PTS system fructose IIA component-like"/>
    <property type="match status" value="1"/>
</dbReference>
<dbReference type="Gene3D" id="1.10.1790.10">
    <property type="entry name" value="PRD domain"/>
    <property type="match status" value="1"/>
</dbReference>
<dbReference type="InterPro" id="IPR036662">
    <property type="entry name" value="PTS_EIIA_man-typ_sf"/>
</dbReference>
<dbReference type="InterPro" id="IPR011608">
    <property type="entry name" value="PRD"/>
</dbReference>
<evidence type="ECO:0000256" key="3">
    <source>
        <dbReference type="ARBA" id="ARBA00022840"/>
    </source>
</evidence>
<dbReference type="Pfam" id="PF03610">
    <property type="entry name" value="EIIA-man"/>
    <property type="match status" value="1"/>
</dbReference>
<feature type="domain" description="Sigma-54 factor interaction" evidence="4">
    <location>
        <begin position="105"/>
        <end position="338"/>
    </location>
</feature>
<dbReference type="GeneID" id="76042549"/>
<dbReference type="STRING" id="319653.SAMN04487973_101103"/>
<dbReference type="Pfam" id="PF00158">
    <property type="entry name" value="Sigma54_activat"/>
    <property type="match status" value="1"/>
</dbReference>
<keyword evidence="3" id="KW-0067">ATP-binding</keyword>
<dbReference type="PROSITE" id="PS00676">
    <property type="entry name" value="SIGMA54_INTERACT_2"/>
    <property type="match status" value="1"/>
</dbReference>
<accession>A0A0R2K2H0</accession>
<proteinExistence type="predicted"/>
<dbReference type="InterPro" id="IPR004701">
    <property type="entry name" value="PTS_EIIA_man-typ"/>
</dbReference>
<feature type="domain" description="PRD" evidence="6">
    <location>
        <begin position="802"/>
        <end position="899"/>
    </location>
</feature>
<keyword evidence="10" id="KW-1185">Reference proteome</keyword>
<evidence type="ECO:0000313" key="7">
    <source>
        <dbReference type="EMBL" id="KRN83595.1"/>
    </source>
</evidence>
<dbReference type="AlphaFoldDB" id="A0A0R2K2H0"/>
<dbReference type="GO" id="GO:0005524">
    <property type="term" value="F:ATP binding"/>
    <property type="evidence" value="ECO:0007669"/>
    <property type="project" value="UniProtKB-KW"/>
</dbReference>
<dbReference type="CDD" id="cd00009">
    <property type="entry name" value="AAA"/>
    <property type="match status" value="1"/>
</dbReference>
<dbReference type="Proteomes" id="UP000182818">
    <property type="component" value="Unassembled WGS sequence"/>
</dbReference>
<evidence type="ECO:0000259" key="4">
    <source>
        <dbReference type="PROSITE" id="PS50045"/>
    </source>
</evidence>
<dbReference type="InterPro" id="IPR027417">
    <property type="entry name" value="P-loop_NTPase"/>
</dbReference>
<sequence length="899" mass="102791">MDDRDREVLSIVKKQTDKYLKDLQLNMIPTTENVANTLKLSRTVASRKLNQLYRENQIIKINSRPVCFLLPDERAHKYLLSEYASLTEFLRDLKEKRTEFNLHKIIGWNRSLRKQVEQIKASLMYPDNGLPVMIFGESGTGKSYFVKCAHDYAIASGILKNKAPFVTINCAQYANNPELLSSILFGYVKGAFTGADKEVTGSLSKANGGIFFLDEVHRLSAEGQEKLFTFMDSGTFSPLGDDARKIRSSARLMFATTVTKSEFLETFLRRVPIRINMPSLEKRSFFEKKQLINSFFITESKRIRKTIEISNKALNVLYRHNYIANVGEAKNTIKSIVATVYANQLNEKNIRISIRNLPTIFYEDAEGTITNKILSSGGNNTSFYGYKEGQLVEEMSNPIVKKIQQAWKYIEKMDRSKIRSRSKYVFIVKNLMNHLYFSVVQSDDVIFRHTITEVRDILKIMQYGEDFYDNNNFVYGISVYVYYVLNADIKKANQVEVSKELIQLFSKQYVFIRQMQSLLEKEFEINFSDNDMLWISMMMSSEELPILPIPAIIMAHGYATASSIAETGNEILHYPVFHGIDMLPTATVEDMVSSLRQTIQHIRPRDGIIVMIDMGSLSTITKHVMKFYSYPLLLVDKVSTPIAIEIGNQLQQGKDLIDIKKNIKKIQIDCTYINSESSRHNVIISTCMTGVGTAEQIQKLLVKSFEGVIKVEIITSEFEGLSNGLTEYEKEHYNILGIIGVDDPHVPNVPYLGLEDIISGNKMQELKRMLLPISSEEDVQIAEQQLIKNFSLNRVMDSLTIISPEKVMPVLEKFITSIMKDLDLPLSNKKQIALYVHLGSMIERLIRSEGIAKYKGNNKLISRDKVFSVLNRHISVIEEPFMIQVSDPEMAYIREIIIN</sequence>
<evidence type="ECO:0000256" key="2">
    <source>
        <dbReference type="ARBA" id="ARBA00022741"/>
    </source>
</evidence>
<feature type="domain" description="PTS EIIA type-4" evidence="5">
    <location>
        <begin position="548"/>
        <end position="682"/>
    </location>
</feature>
<dbReference type="Proteomes" id="UP000051749">
    <property type="component" value="Unassembled WGS sequence"/>
</dbReference>
<dbReference type="PROSITE" id="PS51372">
    <property type="entry name" value="PRD_2"/>
    <property type="match status" value="1"/>
</dbReference>
<reference evidence="7 9" key="1">
    <citation type="journal article" date="2015" name="Genome Announc.">
        <title>Expanding the biotechnology potential of lactobacilli through comparative genomics of 213 strains and associated genera.</title>
        <authorList>
            <person name="Sun Z."/>
            <person name="Harris H.M."/>
            <person name="McCann A."/>
            <person name="Guo C."/>
            <person name="Argimon S."/>
            <person name="Zhang W."/>
            <person name="Yang X."/>
            <person name="Jeffery I.B."/>
            <person name="Cooney J.C."/>
            <person name="Kagawa T.F."/>
            <person name="Liu W."/>
            <person name="Song Y."/>
            <person name="Salvetti E."/>
            <person name="Wrobel A."/>
            <person name="Rasinkangas P."/>
            <person name="Parkhill J."/>
            <person name="Rea M.C."/>
            <person name="O'Sullivan O."/>
            <person name="Ritari J."/>
            <person name="Douillard F.P."/>
            <person name="Paul Ross R."/>
            <person name="Yang R."/>
            <person name="Briner A.E."/>
            <person name="Felis G.E."/>
            <person name="de Vos W.M."/>
            <person name="Barrangou R."/>
            <person name="Klaenhammer T.R."/>
            <person name="Caufield P.W."/>
            <person name="Cui Y."/>
            <person name="Zhang H."/>
            <person name="O'Toole P.W."/>
        </authorList>
    </citation>
    <scope>NUCLEOTIDE SEQUENCE [LARGE SCALE GENOMIC DNA]</scope>
    <source>
        <strain evidence="7 9">DSM 22301</strain>
    </source>
</reference>
<dbReference type="RefSeq" id="WP_057804911.1">
    <property type="nucleotide sequence ID" value="NZ_BJYP01000001.1"/>
</dbReference>
<dbReference type="GO" id="GO:0016020">
    <property type="term" value="C:membrane"/>
    <property type="evidence" value="ECO:0007669"/>
    <property type="project" value="InterPro"/>
</dbReference>
<protein>
    <submittedName>
        <fullName evidence="7">Sigma-54 factor interaction domain-containing protein</fullName>
    </submittedName>
    <submittedName>
        <fullName evidence="8">Transcriptional regulatory protein LevR, contains PRD, AAA+ and EIIA domains</fullName>
    </submittedName>
</protein>
<keyword evidence="2" id="KW-0547">Nucleotide-binding</keyword>
<evidence type="ECO:0000259" key="5">
    <source>
        <dbReference type="PROSITE" id="PS51096"/>
    </source>
</evidence>
<dbReference type="SUPFAM" id="SSF63520">
    <property type="entry name" value="PTS-regulatory domain, PRD"/>
    <property type="match status" value="1"/>
</dbReference>
<dbReference type="EMBL" id="JQBY01000001">
    <property type="protein sequence ID" value="KRN83595.1"/>
    <property type="molecule type" value="Genomic_DNA"/>
</dbReference>
<dbReference type="SMART" id="SM00382">
    <property type="entry name" value="AAA"/>
    <property type="match status" value="1"/>
</dbReference>
<dbReference type="GO" id="GO:0016740">
    <property type="term" value="F:transferase activity"/>
    <property type="evidence" value="ECO:0007669"/>
    <property type="project" value="UniProtKB-KW"/>
</dbReference>
<dbReference type="InterPro" id="IPR025943">
    <property type="entry name" value="Sigma_54_int_dom_ATP-bd_2"/>
</dbReference>
<organism evidence="7 9">
    <name type="scientific">Pediococcus ethanolidurans</name>
    <dbReference type="NCBI Taxonomy" id="319653"/>
    <lineage>
        <taxon>Bacteria</taxon>
        <taxon>Bacillati</taxon>
        <taxon>Bacillota</taxon>
        <taxon>Bacilli</taxon>
        <taxon>Lactobacillales</taxon>
        <taxon>Lactobacillaceae</taxon>
        <taxon>Pediococcus</taxon>
    </lineage>
</organism>
<dbReference type="InterPro" id="IPR002078">
    <property type="entry name" value="Sigma_54_int"/>
</dbReference>
<dbReference type="Pfam" id="PF00874">
    <property type="entry name" value="PRD"/>
    <property type="match status" value="1"/>
</dbReference>